<evidence type="ECO:0000256" key="3">
    <source>
        <dbReference type="ARBA" id="ARBA00048679"/>
    </source>
</evidence>
<comment type="catalytic activity">
    <reaction evidence="3">
        <text>L-seryl-[protein] + ATP = O-phospho-L-seryl-[protein] + ADP + H(+)</text>
        <dbReference type="Rhea" id="RHEA:17989"/>
        <dbReference type="Rhea" id="RHEA-COMP:9863"/>
        <dbReference type="Rhea" id="RHEA-COMP:11604"/>
        <dbReference type="ChEBI" id="CHEBI:15378"/>
        <dbReference type="ChEBI" id="CHEBI:29999"/>
        <dbReference type="ChEBI" id="CHEBI:30616"/>
        <dbReference type="ChEBI" id="CHEBI:83421"/>
        <dbReference type="ChEBI" id="CHEBI:456216"/>
        <dbReference type="EC" id="2.7.11.1"/>
    </reaction>
</comment>
<evidence type="ECO:0000313" key="6">
    <source>
        <dbReference type="Proteomes" id="UP001321760"/>
    </source>
</evidence>
<comment type="caution">
    <text evidence="5">The sequence shown here is derived from an EMBL/GenBank/DDBJ whole genome shotgun (WGS) entry which is preliminary data.</text>
</comment>
<accession>A0AAV9FV58</accession>
<evidence type="ECO:0000259" key="4">
    <source>
        <dbReference type="Pfam" id="PF01636"/>
    </source>
</evidence>
<dbReference type="SUPFAM" id="SSF56112">
    <property type="entry name" value="Protein kinase-like (PK-like)"/>
    <property type="match status" value="1"/>
</dbReference>
<reference evidence="5" key="1">
    <citation type="journal article" date="2023" name="Mol. Phylogenet. Evol.">
        <title>Genome-scale phylogeny and comparative genomics of the fungal order Sordariales.</title>
        <authorList>
            <person name="Hensen N."/>
            <person name="Bonometti L."/>
            <person name="Westerberg I."/>
            <person name="Brannstrom I.O."/>
            <person name="Guillou S."/>
            <person name="Cros-Aarteil S."/>
            <person name="Calhoun S."/>
            <person name="Haridas S."/>
            <person name="Kuo A."/>
            <person name="Mondo S."/>
            <person name="Pangilinan J."/>
            <person name="Riley R."/>
            <person name="LaButti K."/>
            <person name="Andreopoulos B."/>
            <person name="Lipzen A."/>
            <person name="Chen C."/>
            <person name="Yan M."/>
            <person name="Daum C."/>
            <person name="Ng V."/>
            <person name="Clum A."/>
            <person name="Steindorff A."/>
            <person name="Ohm R.A."/>
            <person name="Martin F."/>
            <person name="Silar P."/>
            <person name="Natvig D.O."/>
            <person name="Lalanne C."/>
            <person name="Gautier V."/>
            <person name="Ament-Velasquez S.L."/>
            <person name="Kruys A."/>
            <person name="Hutchinson M.I."/>
            <person name="Powell A.J."/>
            <person name="Barry K."/>
            <person name="Miller A.N."/>
            <person name="Grigoriev I.V."/>
            <person name="Debuchy R."/>
            <person name="Gladieux P."/>
            <person name="Hiltunen Thoren M."/>
            <person name="Johannesson H."/>
        </authorList>
    </citation>
    <scope>NUCLEOTIDE SEQUENCE</scope>
    <source>
        <strain evidence="5">PSN243</strain>
    </source>
</reference>
<dbReference type="PANTHER" id="PTHR21310:SF48">
    <property type="entry name" value="AMINOGLYCOSIDE PHOSPHOTRANSFERASE DOMAIN-CONTAINING PROTEIN"/>
    <property type="match status" value="1"/>
</dbReference>
<dbReference type="PROSITE" id="PS00109">
    <property type="entry name" value="PROTEIN_KINASE_TYR"/>
    <property type="match status" value="1"/>
</dbReference>
<dbReference type="PANTHER" id="PTHR21310">
    <property type="entry name" value="AMINOGLYCOSIDE PHOSPHOTRANSFERASE-RELATED-RELATED"/>
    <property type="match status" value="1"/>
</dbReference>
<sequence>MLFIRQSTNIPIPKVYALFEDKDSGFYFIVMENMPGKDPREIWRGLDDGKKENITDQLRCYLNQLRSLRQPGRPYFGGPLPFQLGRAMLRVASEARPSRRATSAKLWERVFHSVFQGHEPVFTHGDLTTGNILLRDDGTVAVIDWERSGWHPSCWEYCAVASFDRREDDWVLWVPRFLDEYHAELGWMLRCRSWAVYDNSGL</sequence>
<dbReference type="AlphaFoldDB" id="A0AAV9FV58"/>
<dbReference type="InterPro" id="IPR051678">
    <property type="entry name" value="AGP_Transferase"/>
</dbReference>
<dbReference type="Proteomes" id="UP001321760">
    <property type="component" value="Unassembled WGS sequence"/>
</dbReference>
<evidence type="ECO:0000256" key="2">
    <source>
        <dbReference type="ARBA" id="ARBA00047899"/>
    </source>
</evidence>
<evidence type="ECO:0000313" key="5">
    <source>
        <dbReference type="EMBL" id="KAK4441979.1"/>
    </source>
</evidence>
<name>A0AAV9FV58_9PEZI</name>
<dbReference type="EMBL" id="MU866041">
    <property type="protein sequence ID" value="KAK4441979.1"/>
    <property type="molecule type" value="Genomic_DNA"/>
</dbReference>
<reference evidence="5" key="2">
    <citation type="submission" date="2023-05" db="EMBL/GenBank/DDBJ databases">
        <authorList>
            <consortium name="Lawrence Berkeley National Laboratory"/>
            <person name="Steindorff A."/>
            <person name="Hensen N."/>
            <person name="Bonometti L."/>
            <person name="Westerberg I."/>
            <person name="Brannstrom I.O."/>
            <person name="Guillou S."/>
            <person name="Cros-Aarteil S."/>
            <person name="Calhoun S."/>
            <person name="Haridas S."/>
            <person name="Kuo A."/>
            <person name="Mondo S."/>
            <person name="Pangilinan J."/>
            <person name="Riley R."/>
            <person name="Labutti K."/>
            <person name="Andreopoulos B."/>
            <person name="Lipzen A."/>
            <person name="Chen C."/>
            <person name="Yanf M."/>
            <person name="Daum C."/>
            <person name="Ng V."/>
            <person name="Clum A."/>
            <person name="Ohm R."/>
            <person name="Martin F."/>
            <person name="Silar P."/>
            <person name="Natvig D."/>
            <person name="Lalanne C."/>
            <person name="Gautier V."/>
            <person name="Ament-Velasquez S.L."/>
            <person name="Kruys A."/>
            <person name="Hutchinson M.I."/>
            <person name="Powell A.J."/>
            <person name="Barry K."/>
            <person name="Miller A.N."/>
            <person name="Grigoriev I.V."/>
            <person name="Debuchy R."/>
            <person name="Gladieux P."/>
            <person name="Thoren M.H."/>
            <person name="Johannesson H."/>
        </authorList>
    </citation>
    <scope>NUCLEOTIDE SEQUENCE</scope>
    <source>
        <strain evidence="5">PSN243</strain>
    </source>
</reference>
<dbReference type="InterPro" id="IPR008266">
    <property type="entry name" value="Tyr_kinase_AS"/>
</dbReference>
<comment type="catalytic activity">
    <reaction evidence="2">
        <text>L-threonyl-[protein] + ATP = O-phospho-L-threonyl-[protein] + ADP + H(+)</text>
        <dbReference type="Rhea" id="RHEA:46608"/>
        <dbReference type="Rhea" id="RHEA-COMP:11060"/>
        <dbReference type="Rhea" id="RHEA-COMP:11605"/>
        <dbReference type="ChEBI" id="CHEBI:15378"/>
        <dbReference type="ChEBI" id="CHEBI:30013"/>
        <dbReference type="ChEBI" id="CHEBI:30616"/>
        <dbReference type="ChEBI" id="CHEBI:61977"/>
        <dbReference type="ChEBI" id="CHEBI:456216"/>
        <dbReference type="EC" id="2.7.11.1"/>
    </reaction>
</comment>
<protein>
    <recommendedName>
        <fullName evidence="1">non-specific serine/threonine protein kinase</fullName>
        <ecNumber evidence="1">2.7.11.1</ecNumber>
    </recommendedName>
</protein>
<proteinExistence type="predicted"/>
<dbReference type="Gene3D" id="3.90.1200.10">
    <property type="match status" value="1"/>
</dbReference>
<feature type="domain" description="Aminoglycoside phosphotransferase" evidence="4">
    <location>
        <begin position="10"/>
        <end position="186"/>
    </location>
</feature>
<dbReference type="CDD" id="cd05120">
    <property type="entry name" value="APH_ChoK_like"/>
    <property type="match status" value="1"/>
</dbReference>
<evidence type="ECO:0000256" key="1">
    <source>
        <dbReference type="ARBA" id="ARBA00012513"/>
    </source>
</evidence>
<dbReference type="GO" id="GO:0004674">
    <property type="term" value="F:protein serine/threonine kinase activity"/>
    <property type="evidence" value="ECO:0007669"/>
    <property type="project" value="UniProtKB-EC"/>
</dbReference>
<gene>
    <name evidence="5" type="ORF">QBC34DRAFT_456876</name>
</gene>
<dbReference type="Pfam" id="PF01636">
    <property type="entry name" value="APH"/>
    <property type="match status" value="1"/>
</dbReference>
<dbReference type="InterPro" id="IPR002575">
    <property type="entry name" value="Aminoglycoside_PTrfase"/>
</dbReference>
<dbReference type="EC" id="2.7.11.1" evidence="1"/>
<dbReference type="InterPro" id="IPR011009">
    <property type="entry name" value="Kinase-like_dom_sf"/>
</dbReference>
<keyword evidence="6" id="KW-1185">Reference proteome</keyword>
<organism evidence="5 6">
    <name type="scientific">Podospora aff. communis PSN243</name>
    <dbReference type="NCBI Taxonomy" id="3040156"/>
    <lineage>
        <taxon>Eukaryota</taxon>
        <taxon>Fungi</taxon>
        <taxon>Dikarya</taxon>
        <taxon>Ascomycota</taxon>
        <taxon>Pezizomycotina</taxon>
        <taxon>Sordariomycetes</taxon>
        <taxon>Sordariomycetidae</taxon>
        <taxon>Sordariales</taxon>
        <taxon>Podosporaceae</taxon>
        <taxon>Podospora</taxon>
    </lineage>
</organism>